<feature type="compositionally biased region" description="Gly residues" evidence="6">
    <location>
        <begin position="483"/>
        <end position="493"/>
    </location>
</feature>
<evidence type="ECO:0000313" key="8">
    <source>
        <dbReference type="EMBL" id="KAG2437959.1"/>
    </source>
</evidence>
<evidence type="ECO:0000256" key="5">
    <source>
        <dbReference type="ARBA" id="ARBA00022840"/>
    </source>
</evidence>
<feature type="compositionally biased region" description="Polar residues" evidence="6">
    <location>
        <begin position="48"/>
        <end position="60"/>
    </location>
</feature>
<dbReference type="InterPro" id="IPR023828">
    <property type="entry name" value="Peptidase_S8_Ser-AS"/>
</dbReference>
<dbReference type="OrthoDB" id="26838at2759"/>
<organism evidence="8 9">
    <name type="scientific">Chlamydomonas incerta</name>
    <dbReference type="NCBI Taxonomy" id="51695"/>
    <lineage>
        <taxon>Eukaryota</taxon>
        <taxon>Viridiplantae</taxon>
        <taxon>Chlorophyta</taxon>
        <taxon>core chlorophytes</taxon>
        <taxon>Chlorophyceae</taxon>
        <taxon>CS clade</taxon>
        <taxon>Chlamydomonadales</taxon>
        <taxon>Chlamydomonadaceae</taxon>
        <taxon>Chlamydomonas</taxon>
    </lineage>
</organism>
<dbReference type="Gene3D" id="3.40.50.300">
    <property type="entry name" value="P-loop containing nucleotide triphosphate hydrolases"/>
    <property type="match status" value="1"/>
</dbReference>
<evidence type="ECO:0000256" key="2">
    <source>
        <dbReference type="ARBA" id="ARBA00022741"/>
    </source>
</evidence>
<evidence type="ECO:0000256" key="1">
    <source>
        <dbReference type="ARBA" id="ARBA00022670"/>
    </source>
</evidence>
<feature type="domain" description="AAA+ ATPase" evidence="7">
    <location>
        <begin position="219"/>
        <end position="358"/>
    </location>
</feature>
<feature type="compositionally biased region" description="Gly residues" evidence="6">
    <location>
        <begin position="712"/>
        <end position="725"/>
    </location>
</feature>
<evidence type="ECO:0000313" key="9">
    <source>
        <dbReference type="Proteomes" id="UP000650467"/>
    </source>
</evidence>
<dbReference type="Proteomes" id="UP000650467">
    <property type="component" value="Unassembled WGS sequence"/>
</dbReference>
<proteinExistence type="predicted"/>
<dbReference type="CDD" id="cd00009">
    <property type="entry name" value="AAA"/>
    <property type="match status" value="1"/>
</dbReference>
<feature type="compositionally biased region" description="Low complexity" evidence="6">
    <location>
        <begin position="61"/>
        <end position="96"/>
    </location>
</feature>
<name>A0A835TCQ6_CHLIN</name>
<evidence type="ECO:0000256" key="4">
    <source>
        <dbReference type="ARBA" id="ARBA00022825"/>
    </source>
</evidence>
<keyword evidence="4" id="KW-0720">Serine protease</keyword>
<feature type="compositionally biased region" description="Gly residues" evidence="6">
    <location>
        <begin position="734"/>
        <end position="750"/>
    </location>
</feature>
<feature type="region of interest" description="Disordered" evidence="6">
    <location>
        <begin position="1"/>
        <end position="96"/>
    </location>
</feature>
<feature type="region of interest" description="Disordered" evidence="6">
    <location>
        <begin position="539"/>
        <end position="563"/>
    </location>
</feature>
<sequence length="965" mass="97614">MHRQGVLPGRSGSRNGSNSSGTRQSRGGWLGSSGSGLWPAQTAAAHPATSSVLPGGTLTTACAAQHAQQQPQQSGDSPAAQGPGPQHAAHAARPPSHAHIDPELRQLLQLLPSRVRTVLEGRPDIEQLVEVVMDLGRPPSARFPHGDVDLCPTPMTADDLAMAVRQVGHFDGDNRAGIDSTLHRISAIRNRAGRVVGLTCRVGRAVPGAAALVRDLILEGRSVLLLGRPGVGKTTALREVCRIAADEAARRVVVVDTSNEIGGDGDVPHPSIGGARRMQVSRPEAQHAVMVEAVENHMPQVVVIDEISTLAECGAARTIAQRGVQLVATAHGRQLDNVIKNPTLADLVGGIQSVTLGDEEAKRRGVQKSVLERAAPPTFDVAVEMEERGRWRVHLDVAAAVDTLLAGGEAAGQVRLMDDRGAVTRATYMGTVRRTDAHGAVVTNEWWSDESGQTMEPLLWPAQQQDAPPAASSRPSVLTAAGSGSGSSGGGAGTSFATPSAAAALGASPRGSAGAERASGSGFAPAPVAVPGGRAAAAAAGGSAGASSSSSASASSSQSTPSSLPFPWRLRALLVMDDEAASRVRAVLGLLRREAYEAALATGSAATATAATAAPAAGSGGGGGGGAMMIEVVTELEQADVVIGTKGKLRNTPKIKNAAKKRDVPIYALTATSTSALLRNLCPLLGLDPLAVAEVVRSSAGGGAAAATAGAGADGDGEGWGGLGSEGEEEEGELLGGGGGGTSAAPGGGQRRTLDLSAADDYAELLATTVRELRYAPLDRSYAQHILGRFLEEMGAAVAGSPSGSSSPAAAAAAPQAVRAGSVAAVAWACSFAKHRKKFVEASRPQLDALAGACGQRWPEMTPGELLRAATGFAGLRLPPPSAAWLQGLSAAAAPALSAAEQLQGAQEAGQGAVGGGAAGLSADEAARLRLALAELELLLGNGADDPQLQQKQQVAHPPLVEAKA</sequence>
<dbReference type="InterPro" id="IPR027417">
    <property type="entry name" value="P-loop_NTPase"/>
</dbReference>
<dbReference type="SUPFAM" id="SSF52540">
    <property type="entry name" value="P-loop containing nucleoside triphosphate hydrolases"/>
    <property type="match status" value="1"/>
</dbReference>
<feature type="compositionally biased region" description="Low complexity" evidence="6">
    <location>
        <begin position="463"/>
        <end position="482"/>
    </location>
</feature>
<dbReference type="InterPro" id="IPR003593">
    <property type="entry name" value="AAA+_ATPase"/>
</dbReference>
<keyword evidence="2" id="KW-0547">Nucleotide-binding</keyword>
<dbReference type="PANTHER" id="PTHR20953:SF3">
    <property type="entry name" value="P-LOOP CONTAINING NUCLEOSIDE TRIPHOSPHATE HYDROLASES SUPERFAMILY PROTEIN"/>
    <property type="match status" value="1"/>
</dbReference>
<feature type="compositionally biased region" description="Low complexity" evidence="6">
    <location>
        <begin position="9"/>
        <end position="27"/>
    </location>
</feature>
<keyword evidence="1" id="KW-0645">Protease</keyword>
<dbReference type="SMART" id="SM00382">
    <property type="entry name" value="AAA"/>
    <property type="match status" value="1"/>
</dbReference>
<dbReference type="GO" id="GO:0005524">
    <property type="term" value="F:ATP binding"/>
    <property type="evidence" value="ECO:0007669"/>
    <property type="project" value="UniProtKB-KW"/>
</dbReference>
<feature type="region of interest" description="Disordered" evidence="6">
    <location>
        <begin position="944"/>
        <end position="965"/>
    </location>
</feature>
<dbReference type="PANTHER" id="PTHR20953">
    <property type="entry name" value="KINASE-RELATED"/>
    <property type="match status" value="1"/>
</dbReference>
<dbReference type="PROSITE" id="PS00138">
    <property type="entry name" value="SUBTILASE_SER"/>
    <property type="match status" value="1"/>
</dbReference>
<dbReference type="InterPro" id="IPR058670">
    <property type="entry name" value="PTPase_dom"/>
</dbReference>
<keyword evidence="5" id="KW-0067">ATP-binding</keyword>
<keyword evidence="3" id="KW-0378">Hydrolase</keyword>
<dbReference type="Pfam" id="PF19568">
    <property type="entry name" value="Spore_III_AA"/>
    <property type="match status" value="1"/>
</dbReference>
<dbReference type="GO" id="GO:0006508">
    <property type="term" value="P:proteolysis"/>
    <property type="evidence" value="ECO:0007669"/>
    <property type="project" value="UniProtKB-KW"/>
</dbReference>
<reference evidence="8" key="1">
    <citation type="journal article" date="2020" name="bioRxiv">
        <title>Comparative genomics of Chlamydomonas.</title>
        <authorList>
            <person name="Craig R.J."/>
            <person name="Hasan A.R."/>
            <person name="Ness R.W."/>
            <person name="Keightley P.D."/>
        </authorList>
    </citation>
    <scope>NUCLEOTIDE SEQUENCE</scope>
    <source>
        <strain evidence="8">SAG 7.73</strain>
    </source>
</reference>
<dbReference type="Pfam" id="PF25516">
    <property type="entry name" value="PTPase"/>
    <property type="match status" value="1"/>
</dbReference>
<dbReference type="EMBL" id="JAEHOC010000010">
    <property type="protein sequence ID" value="KAG2437959.1"/>
    <property type="molecule type" value="Genomic_DNA"/>
</dbReference>
<evidence type="ECO:0000256" key="6">
    <source>
        <dbReference type="SAM" id="MobiDB-lite"/>
    </source>
</evidence>
<gene>
    <name evidence="8" type="ORF">HXX76_005574</name>
</gene>
<feature type="region of interest" description="Disordered" evidence="6">
    <location>
        <begin position="706"/>
        <end position="752"/>
    </location>
</feature>
<evidence type="ECO:0000259" key="7">
    <source>
        <dbReference type="SMART" id="SM00382"/>
    </source>
</evidence>
<feature type="region of interest" description="Disordered" evidence="6">
    <location>
        <begin position="463"/>
        <end position="494"/>
    </location>
</feature>
<dbReference type="AlphaFoldDB" id="A0A835TCQ6"/>
<keyword evidence="9" id="KW-1185">Reference proteome</keyword>
<accession>A0A835TCQ6</accession>
<comment type="caution">
    <text evidence="8">The sequence shown here is derived from an EMBL/GenBank/DDBJ whole genome shotgun (WGS) entry which is preliminary data.</text>
</comment>
<evidence type="ECO:0000256" key="3">
    <source>
        <dbReference type="ARBA" id="ARBA00022801"/>
    </source>
</evidence>
<dbReference type="GO" id="GO:0008236">
    <property type="term" value="F:serine-type peptidase activity"/>
    <property type="evidence" value="ECO:0007669"/>
    <property type="project" value="UniProtKB-KW"/>
</dbReference>
<protein>
    <recommendedName>
        <fullName evidence="7">AAA+ ATPase domain-containing protein</fullName>
    </recommendedName>
</protein>
<dbReference type="InterPro" id="IPR045735">
    <property type="entry name" value="Spore_III_AA_AAA+_ATPase"/>
</dbReference>